<reference evidence="2" key="1">
    <citation type="submission" date="2024-05" db="EMBL/GenBank/DDBJ databases">
        <title>Pontimicrobium maritimus sp. nov., isolated form sea water.</title>
        <authorList>
            <person name="Muhammad N."/>
            <person name="Vuong T.Q."/>
            <person name="Han H.L."/>
            <person name="Kim S.-G."/>
        </authorList>
    </citation>
    <scope>NUCLEOTIDE SEQUENCE</scope>
    <source>
        <strain evidence="2">SW4</strain>
    </source>
</reference>
<name>A0AAU7BRS9_9FLAO</name>
<feature type="domain" description="Helix-turn-helix" evidence="1">
    <location>
        <begin position="52"/>
        <end position="89"/>
    </location>
</feature>
<dbReference type="InterPro" id="IPR041657">
    <property type="entry name" value="HTH_17"/>
</dbReference>
<gene>
    <name evidence="2" type="ORF">ABGB03_14630</name>
</gene>
<evidence type="ECO:0000313" key="2">
    <source>
        <dbReference type="EMBL" id="XBG61085.1"/>
    </source>
</evidence>
<dbReference type="AlphaFoldDB" id="A0AAU7BRS9"/>
<sequence length="110" mass="12905">MENPFTPLNARLENIENLLLDIKHGSNNSNAVIHSDQWLDLNQLINYDPEKRSKSTFYGYVHNQTIPYHKNGKKLLFLKAEIDEWLKSGRRKTTSELMINAENYIKRKTS</sequence>
<accession>A0AAU7BRS9</accession>
<evidence type="ECO:0000259" key="1">
    <source>
        <dbReference type="Pfam" id="PF12728"/>
    </source>
</evidence>
<organism evidence="2">
    <name type="scientific">Pontimicrobium sp. SW4</name>
    <dbReference type="NCBI Taxonomy" id="3153519"/>
    <lineage>
        <taxon>Bacteria</taxon>
        <taxon>Pseudomonadati</taxon>
        <taxon>Bacteroidota</taxon>
        <taxon>Flavobacteriia</taxon>
        <taxon>Flavobacteriales</taxon>
        <taxon>Flavobacteriaceae</taxon>
        <taxon>Pontimicrobium</taxon>
    </lineage>
</organism>
<protein>
    <submittedName>
        <fullName evidence="2">Helix-turn-helix domain-containing protein</fullName>
    </submittedName>
</protein>
<dbReference type="Pfam" id="PF12728">
    <property type="entry name" value="HTH_17"/>
    <property type="match status" value="1"/>
</dbReference>
<dbReference type="EMBL" id="CP157199">
    <property type="protein sequence ID" value="XBG61085.1"/>
    <property type="molecule type" value="Genomic_DNA"/>
</dbReference>
<dbReference type="RefSeq" id="WP_347923361.1">
    <property type="nucleotide sequence ID" value="NZ_CP157199.1"/>
</dbReference>
<proteinExistence type="predicted"/>